<name>A0A859QEA4_9HYPH</name>
<feature type="domain" description="DNA-binding transcriptional repressor CapW C-terminal dimerisation" evidence="1">
    <location>
        <begin position="37"/>
        <end position="77"/>
    </location>
</feature>
<keyword evidence="2" id="KW-0614">Plasmid</keyword>
<accession>A0A859QEA4</accession>
<keyword evidence="3" id="KW-1185">Reference proteome</keyword>
<sequence length="96" mass="11185">MRIDERSSFVHGELSDPLPTDEDWQTRAAAEGWAFWEQAAVLWKEYSFTGEALKVTTGKALEFYLLRRWRIGEENSRLDVHEIDYETRDSGDSVES</sequence>
<dbReference type="InterPro" id="IPR059020">
    <property type="entry name" value="CapW_CTD"/>
</dbReference>
<reference evidence="2 3" key="1">
    <citation type="submission" date="2019-06" db="EMBL/GenBank/DDBJ databases">
        <title>Complete genome sequence of Ensifer mexicanus ITTG R7 isolated from nodules of Acacia angustissima (Mill.) Kuntze.</title>
        <authorList>
            <person name="Rincon-Rosales R."/>
            <person name="Rogel M.A."/>
            <person name="Guerrero G."/>
            <person name="Rincon-Molina C.I."/>
            <person name="Lopez-Lopez A."/>
            <person name="Martinez-Romero E."/>
        </authorList>
    </citation>
    <scope>NUCLEOTIDE SEQUENCE [LARGE SCALE GENOMIC DNA]</scope>
    <source>
        <strain evidence="2 3">ITTG R7</strain>
        <plasmid evidence="3">pemeittgr7a</plasmid>
    </source>
</reference>
<dbReference type="Proteomes" id="UP000510721">
    <property type="component" value="Plasmid pEmeITTGR7a"/>
</dbReference>
<organism evidence="2 3">
    <name type="scientific">Sinorhizobium mexicanum</name>
    <dbReference type="NCBI Taxonomy" id="375549"/>
    <lineage>
        <taxon>Bacteria</taxon>
        <taxon>Pseudomonadati</taxon>
        <taxon>Pseudomonadota</taxon>
        <taxon>Alphaproteobacteria</taxon>
        <taxon>Hyphomicrobiales</taxon>
        <taxon>Rhizobiaceae</taxon>
        <taxon>Sinorhizobium/Ensifer group</taxon>
        <taxon>Sinorhizobium</taxon>
    </lineage>
</organism>
<evidence type="ECO:0000313" key="2">
    <source>
        <dbReference type="EMBL" id="QLL64113.1"/>
    </source>
</evidence>
<dbReference type="AlphaFoldDB" id="A0A859QEA4"/>
<protein>
    <recommendedName>
        <fullName evidence="1">DNA-binding transcriptional repressor CapW C-terminal dimerisation domain-containing protein</fullName>
    </recommendedName>
</protein>
<dbReference type="KEGG" id="emx:FKV68_21950"/>
<dbReference type="Pfam" id="PF26107">
    <property type="entry name" value="BrxR_CTD"/>
    <property type="match status" value="1"/>
</dbReference>
<dbReference type="RefSeq" id="WP_180941664.1">
    <property type="nucleotide sequence ID" value="NZ_CP041239.1"/>
</dbReference>
<evidence type="ECO:0000259" key="1">
    <source>
        <dbReference type="Pfam" id="PF26107"/>
    </source>
</evidence>
<gene>
    <name evidence="2" type="ORF">FKV68_21950</name>
</gene>
<proteinExistence type="predicted"/>
<dbReference type="EMBL" id="CP041239">
    <property type="protein sequence ID" value="QLL64113.1"/>
    <property type="molecule type" value="Genomic_DNA"/>
</dbReference>
<geneLocation type="plasmid" evidence="3">
    <name>pemeittgr7a</name>
</geneLocation>
<evidence type="ECO:0000313" key="3">
    <source>
        <dbReference type="Proteomes" id="UP000510721"/>
    </source>
</evidence>